<evidence type="ECO:0000313" key="6">
    <source>
        <dbReference type="Proteomes" id="UP000704529"/>
    </source>
</evidence>
<evidence type="ECO:0000313" key="5">
    <source>
        <dbReference type="Proteomes" id="UP000584663"/>
    </source>
</evidence>
<dbReference type="Proteomes" id="UP000584663">
    <property type="component" value="Unassembled WGS sequence"/>
</dbReference>
<evidence type="ECO:0000256" key="1">
    <source>
        <dbReference type="SAM" id="MobiDB-lite"/>
    </source>
</evidence>
<sequence length="150" mass="15579">MVDTTDPKTPRPPRRRATPKAAGTPTPRKRPAPKPAPVEEEPVDAATLEDAEDAVAEAPKPVPKPKAPPKPRSTKRTAPRKAPPRKPAAIKPAPAPALGKHGLDRVGGKWGVASILGSLAAAAGLTAALLSLKGSTPKRDKGKDKDSEKD</sequence>
<evidence type="ECO:0000313" key="3">
    <source>
        <dbReference type="EMBL" id="MBB4610144.1"/>
    </source>
</evidence>
<protein>
    <submittedName>
        <fullName evidence="3">Outer membrane biosynthesis protein TonB</fullName>
    </submittedName>
</protein>
<evidence type="ECO:0000313" key="4">
    <source>
        <dbReference type="EMBL" id="MBN3557779.1"/>
    </source>
</evidence>
<organism evidence="4 6">
    <name type="scientific">Sphingomonas yabuuchiae</name>
    <dbReference type="NCBI Taxonomy" id="172044"/>
    <lineage>
        <taxon>Bacteria</taxon>
        <taxon>Pseudomonadati</taxon>
        <taxon>Pseudomonadota</taxon>
        <taxon>Alphaproteobacteria</taxon>
        <taxon>Sphingomonadales</taxon>
        <taxon>Sphingomonadaceae</taxon>
        <taxon>Sphingomonas</taxon>
    </lineage>
</organism>
<comment type="caution">
    <text evidence="4">The sequence shown here is derived from an EMBL/GenBank/DDBJ whole genome shotgun (WGS) entry which is preliminary data.</text>
</comment>
<dbReference type="EMBL" id="JAFHKU010000122">
    <property type="protein sequence ID" value="MBN3557779.1"/>
    <property type="molecule type" value="Genomic_DNA"/>
</dbReference>
<dbReference type="AlphaFoldDB" id="A0AA40ZXM0"/>
<accession>A0AA40ZXM0</accession>
<feature type="compositionally biased region" description="Acidic residues" evidence="1">
    <location>
        <begin position="38"/>
        <end position="55"/>
    </location>
</feature>
<dbReference type="Proteomes" id="UP000704529">
    <property type="component" value="Unassembled WGS sequence"/>
</dbReference>
<keyword evidence="2" id="KW-1133">Transmembrane helix</keyword>
<feature type="region of interest" description="Disordered" evidence="1">
    <location>
        <begin position="1"/>
        <end position="103"/>
    </location>
</feature>
<evidence type="ECO:0000256" key="2">
    <source>
        <dbReference type="SAM" id="Phobius"/>
    </source>
</evidence>
<dbReference type="EMBL" id="JACHNX010000008">
    <property type="protein sequence ID" value="MBB4610144.1"/>
    <property type="molecule type" value="Genomic_DNA"/>
</dbReference>
<keyword evidence="2" id="KW-0472">Membrane</keyword>
<proteinExistence type="predicted"/>
<gene>
    <name evidence="3" type="ORF">GGQ89_002371</name>
    <name evidence="4" type="ORF">JYA60_06020</name>
</gene>
<dbReference type="RefSeq" id="WP_184105918.1">
    <property type="nucleotide sequence ID" value="NZ_JACHNX010000008.1"/>
</dbReference>
<name>A0AA40ZXM0_9SPHN</name>
<reference evidence="4" key="2">
    <citation type="submission" date="2021-01" db="EMBL/GenBank/DDBJ databases">
        <title>Genome Sequencing of Type Strains.</title>
        <authorList>
            <person name="Lemaire J.F."/>
            <person name="Inderbitzin P."/>
            <person name="Collins S.B."/>
            <person name="Wespe N."/>
            <person name="Knight-Connoni V."/>
        </authorList>
    </citation>
    <scope>NUCLEOTIDE SEQUENCE</scope>
    <source>
        <strain evidence="4">DSM 14562</strain>
    </source>
</reference>
<feature type="compositionally biased region" description="Basic residues" evidence="1">
    <location>
        <begin position="67"/>
        <end position="84"/>
    </location>
</feature>
<reference evidence="3 5" key="1">
    <citation type="submission" date="2020-08" db="EMBL/GenBank/DDBJ databases">
        <title>Genomic Encyclopedia of Type Strains, Phase IV (KMG-IV): sequencing the most valuable type-strain genomes for metagenomic binning, comparative biology and taxonomic classification.</title>
        <authorList>
            <person name="Goeker M."/>
        </authorList>
    </citation>
    <scope>NUCLEOTIDE SEQUENCE [LARGE SCALE GENOMIC DNA]</scope>
    <source>
        <strain evidence="3 5">DSM 14562</strain>
    </source>
</reference>
<keyword evidence="2" id="KW-0812">Transmembrane</keyword>
<keyword evidence="5" id="KW-1185">Reference proteome</keyword>
<feature type="transmembrane region" description="Helical" evidence="2">
    <location>
        <begin position="110"/>
        <end position="132"/>
    </location>
</feature>